<keyword evidence="2" id="KW-0121">Carboxypeptidase</keyword>
<gene>
    <name evidence="6" type="ORF">M409DRAFT_27414</name>
</gene>
<evidence type="ECO:0000256" key="5">
    <source>
        <dbReference type="ARBA" id="ARBA00023180"/>
    </source>
</evidence>
<dbReference type="InterPro" id="IPR033124">
    <property type="entry name" value="Ser_caboxypep_his_AS"/>
</dbReference>
<keyword evidence="7" id="KW-1185">Reference proteome</keyword>
<organism evidence="6 7">
    <name type="scientific">Zasmidium cellare ATCC 36951</name>
    <dbReference type="NCBI Taxonomy" id="1080233"/>
    <lineage>
        <taxon>Eukaryota</taxon>
        <taxon>Fungi</taxon>
        <taxon>Dikarya</taxon>
        <taxon>Ascomycota</taxon>
        <taxon>Pezizomycotina</taxon>
        <taxon>Dothideomycetes</taxon>
        <taxon>Dothideomycetidae</taxon>
        <taxon>Mycosphaerellales</taxon>
        <taxon>Mycosphaerellaceae</taxon>
        <taxon>Zasmidium</taxon>
    </lineage>
</organism>
<dbReference type="OrthoDB" id="443318at2759"/>
<keyword evidence="4" id="KW-0378">Hydrolase</keyword>
<evidence type="ECO:0000256" key="4">
    <source>
        <dbReference type="ARBA" id="ARBA00022801"/>
    </source>
</evidence>
<name>A0A6A6C4I6_ZASCE</name>
<keyword evidence="5" id="KW-0325">Glycoprotein</keyword>
<dbReference type="EMBL" id="ML993615">
    <property type="protein sequence ID" value="KAF2162034.1"/>
    <property type="molecule type" value="Genomic_DNA"/>
</dbReference>
<dbReference type="PANTHER" id="PTHR11802">
    <property type="entry name" value="SERINE PROTEASE FAMILY S10 SERINE CARBOXYPEPTIDASE"/>
    <property type="match status" value="1"/>
</dbReference>
<evidence type="ECO:0008006" key="8">
    <source>
        <dbReference type="Google" id="ProtNLM"/>
    </source>
</evidence>
<dbReference type="GO" id="GO:0006508">
    <property type="term" value="P:proteolysis"/>
    <property type="evidence" value="ECO:0007669"/>
    <property type="project" value="UniProtKB-KW"/>
</dbReference>
<dbReference type="AlphaFoldDB" id="A0A6A6C4I6"/>
<dbReference type="GeneID" id="54561833"/>
<dbReference type="SUPFAM" id="SSF53474">
    <property type="entry name" value="alpha/beta-Hydrolases"/>
    <property type="match status" value="1"/>
</dbReference>
<proteinExistence type="inferred from homology"/>
<reference evidence="6" key="1">
    <citation type="journal article" date="2020" name="Stud. Mycol.">
        <title>101 Dothideomycetes genomes: a test case for predicting lifestyles and emergence of pathogens.</title>
        <authorList>
            <person name="Haridas S."/>
            <person name="Albert R."/>
            <person name="Binder M."/>
            <person name="Bloem J."/>
            <person name="Labutti K."/>
            <person name="Salamov A."/>
            <person name="Andreopoulos B."/>
            <person name="Baker S."/>
            <person name="Barry K."/>
            <person name="Bills G."/>
            <person name="Bluhm B."/>
            <person name="Cannon C."/>
            <person name="Castanera R."/>
            <person name="Culley D."/>
            <person name="Daum C."/>
            <person name="Ezra D."/>
            <person name="Gonzalez J."/>
            <person name="Henrissat B."/>
            <person name="Kuo A."/>
            <person name="Liang C."/>
            <person name="Lipzen A."/>
            <person name="Lutzoni F."/>
            <person name="Magnuson J."/>
            <person name="Mondo S."/>
            <person name="Nolan M."/>
            <person name="Ohm R."/>
            <person name="Pangilinan J."/>
            <person name="Park H.-J."/>
            <person name="Ramirez L."/>
            <person name="Alfaro M."/>
            <person name="Sun H."/>
            <person name="Tritt A."/>
            <person name="Yoshinaga Y."/>
            <person name="Zwiers L.-H."/>
            <person name="Turgeon B."/>
            <person name="Goodwin S."/>
            <person name="Spatafora J."/>
            <person name="Crous P."/>
            <person name="Grigoriev I."/>
        </authorList>
    </citation>
    <scope>NUCLEOTIDE SEQUENCE</scope>
    <source>
        <strain evidence="6">ATCC 36951</strain>
    </source>
</reference>
<evidence type="ECO:0000313" key="7">
    <source>
        <dbReference type="Proteomes" id="UP000799537"/>
    </source>
</evidence>
<evidence type="ECO:0000256" key="2">
    <source>
        <dbReference type="ARBA" id="ARBA00022645"/>
    </source>
</evidence>
<protein>
    <recommendedName>
        <fullName evidence="8">Carboxypeptidase</fullName>
    </recommendedName>
</protein>
<dbReference type="PROSITE" id="PS00560">
    <property type="entry name" value="CARBOXYPEPT_SER_HIS"/>
    <property type="match status" value="1"/>
</dbReference>
<evidence type="ECO:0000256" key="3">
    <source>
        <dbReference type="ARBA" id="ARBA00022670"/>
    </source>
</evidence>
<comment type="similarity">
    <text evidence="1">Belongs to the peptidase S10 family.</text>
</comment>
<evidence type="ECO:0000256" key="1">
    <source>
        <dbReference type="ARBA" id="ARBA00009431"/>
    </source>
</evidence>
<dbReference type="RefSeq" id="XP_033662923.1">
    <property type="nucleotide sequence ID" value="XM_033808561.1"/>
</dbReference>
<dbReference type="PANTHER" id="PTHR11802:SF479">
    <property type="entry name" value="CARBOXYPEPTIDASE"/>
    <property type="match status" value="1"/>
</dbReference>
<accession>A0A6A6C4I6</accession>
<dbReference type="Gene3D" id="3.40.50.1820">
    <property type="entry name" value="alpha/beta hydrolase"/>
    <property type="match status" value="1"/>
</dbReference>
<dbReference type="InterPro" id="IPR029058">
    <property type="entry name" value="AB_hydrolase_fold"/>
</dbReference>
<keyword evidence="3" id="KW-0645">Protease</keyword>
<dbReference type="GO" id="GO:0004185">
    <property type="term" value="F:serine-type carboxypeptidase activity"/>
    <property type="evidence" value="ECO:0007669"/>
    <property type="project" value="InterPro"/>
</dbReference>
<evidence type="ECO:0000313" key="6">
    <source>
        <dbReference type="EMBL" id="KAF2162034.1"/>
    </source>
</evidence>
<dbReference type="PRINTS" id="PR00724">
    <property type="entry name" value="CRBOXYPTASEC"/>
</dbReference>
<dbReference type="Pfam" id="PF00450">
    <property type="entry name" value="Peptidase_S10"/>
    <property type="match status" value="1"/>
</dbReference>
<sequence>MFFWYFPTPNPAGKDDVVIWFNGFLQENGPISWRPGVFDPVPNPWSWHKLANVIWVKYPVGTGFSSGPVTAKDNNDAAQQFLQFWENFLDTFDLHYKNIYITGESYTGVHVPYFGAAMLEKNNTKLFNVKGALYYDPVLPYSDTLGLDHAALPAFQRYWTNVLAFPQGAIDKIDEDNHRCRLDAYLNKYLSYPPPGRPWPKVKISGCDAVADFDSIASVINPCFNPYHVLDYCPVLWDVLGFPGAVSYTPNGATVFFNQPAVRQSIHVPIDYPSWSECQGPVFIDNSDHYNGPEHEARLRTLIERTNNVMVGSGLADYVIQPNVTALGIQYLRWNGKQGFQTAPTQKLVLPAGYSPDTDIPGWAGGNEQGTFHTERGFTHSTVYLSGHMIPQYTPSVAFRHLEFVLGRIASLGDAAPYSVNISSTVS</sequence>
<dbReference type="Proteomes" id="UP000799537">
    <property type="component" value="Unassembled WGS sequence"/>
</dbReference>
<dbReference type="InterPro" id="IPR001563">
    <property type="entry name" value="Peptidase_S10"/>
</dbReference>